<evidence type="ECO:0000313" key="7">
    <source>
        <dbReference type="EMBL" id="MCC3145164.1"/>
    </source>
</evidence>
<dbReference type="Proteomes" id="UP001199296">
    <property type="component" value="Unassembled WGS sequence"/>
</dbReference>
<keyword evidence="8" id="KW-1185">Reference proteome</keyword>
<dbReference type="CDD" id="cd16098">
    <property type="entry name" value="FliS"/>
    <property type="match status" value="1"/>
</dbReference>
<dbReference type="GO" id="GO:0071973">
    <property type="term" value="P:bacterial-type flagellum-dependent cell motility"/>
    <property type="evidence" value="ECO:0007669"/>
    <property type="project" value="TreeGrafter"/>
</dbReference>
<dbReference type="InterPro" id="IPR036584">
    <property type="entry name" value="FliS_sf"/>
</dbReference>
<dbReference type="InterPro" id="IPR003713">
    <property type="entry name" value="FliS"/>
</dbReference>
<comment type="similarity">
    <text evidence="2 6">Belongs to the FliS family.</text>
</comment>
<keyword evidence="7" id="KW-0969">Cilium</keyword>
<dbReference type="PIRSF" id="PIRSF039090">
    <property type="entry name" value="Flis"/>
    <property type="match status" value="1"/>
</dbReference>
<sequence length="132" mass="15034">MNVSQQYAQTKVQTASQGELIIMLYEGCIKFLRFAKLNIEDEDHSQANENLIKAQNIVLELLSTLDGEKGGELAQNLAALYEFIYKRLVKANMKKDKEMIAEVETMLNQLLESWREVVKIDGKARAKQRSIG</sequence>
<evidence type="ECO:0000256" key="4">
    <source>
        <dbReference type="ARBA" id="ARBA00022795"/>
    </source>
</evidence>
<proteinExistence type="inferred from homology"/>
<dbReference type="Pfam" id="PF02561">
    <property type="entry name" value="FliS"/>
    <property type="match status" value="1"/>
</dbReference>
<keyword evidence="7" id="KW-0282">Flagellum</keyword>
<dbReference type="GO" id="GO:0005829">
    <property type="term" value="C:cytosol"/>
    <property type="evidence" value="ECO:0007669"/>
    <property type="project" value="UniProtKB-SubCell"/>
</dbReference>
<evidence type="ECO:0000313" key="8">
    <source>
        <dbReference type="Proteomes" id="UP001199296"/>
    </source>
</evidence>
<accession>A0AAW4WZX9</accession>
<dbReference type="EMBL" id="JAJFAT010000009">
    <property type="protein sequence ID" value="MCC3145164.1"/>
    <property type="molecule type" value="Genomic_DNA"/>
</dbReference>
<dbReference type="PANTHER" id="PTHR34773:SF1">
    <property type="entry name" value="FLAGELLAR SECRETION CHAPERONE FLIS"/>
    <property type="match status" value="1"/>
</dbReference>
<reference evidence="7 8" key="1">
    <citation type="submission" date="2021-10" db="EMBL/GenBank/DDBJ databases">
        <authorList>
            <person name="Grouzdev D.S."/>
            <person name="Pantiukh K.S."/>
            <person name="Krutkina M.S."/>
        </authorList>
    </citation>
    <scope>NUCLEOTIDE SEQUENCE [LARGE SCALE GENOMIC DNA]</scope>
    <source>
        <strain evidence="7 8">Z-7514</strain>
    </source>
</reference>
<evidence type="ECO:0000256" key="3">
    <source>
        <dbReference type="ARBA" id="ARBA00022490"/>
    </source>
</evidence>
<name>A0AAW4WZX9_9FIRM</name>
<protein>
    <recommendedName>
        <fullName evidence="6">Flagellar secretion chaperone FliS</fullName>
    </recommendedName>
</protein>
<dbReference type="PANTHER" id="PTHR34773">
    <property type="entry name" value="FLAGELLAR SECRETION CHAPERONE FLIS"/>
    <property type="match status" value="1"/>
</dbReference>
<dbReference type="RefSeq" id="WP_229345726.1">
    <property type="nucleotide sequence ID" value="NZ_JAJFAT010000009.1"/>
</dbReference>
<keyword evidence="5" id="KW-0143">Chaperone</keyword>
<gene>
    <name evidence="7" type="primary">fliS</name>
    <name evidence="7" type="ORF">LJ207_07485</name>
</gene>
<evidence type="ECO:0000256" key="5">
    <source>
        <dbReference type="ARBA" id="ARBA00023186"/>
    </source>
</evidence>
<evidence type="ECO:0000256" key="6">
    <source>
        <dbReference type="PIRNR" id="PIRNR039090"/>
    </source>
</evidence>
<dbReference type="Gene3D" id="1.20.120.340">
    <property type="entry name" value="Flagellar protein FliS"/>
    <property type="match status" value="1"/>
</dbReference>
<dbReference type="AlphaFoldDB" id="A0AAW4WZX9"/>
<evidence type="ECO:0000256" key="2">
    <source>
        <dbReference type="ARBA" id="ARBA00008787"/>
    </source>
</evidence>
<comment type="caution">
    <text evidence="7">The sequence shown here is derived from an EMBL/GenBank/DDBJ whole genome shotgun (WGS) entry which is preliminary data.</text>
</comment>
<dbReference type="GO" id="GO:0044780">
    <property type="term" value="P:bacterial-type flagellum assembly"/>
    <property type="evidence" value="ECO:0007669"/>
    <property type="project" value="InterPro"/>
</dbReference>
<dbReference type="NCBIfam" id="TIGR00208">
    <property type="entry name" value="fliS"/>
    <property type="match status" value="1"/>
</dbReference>
<comment type="subcellular location">
    <subcellularLocation>
        <location evidence="1 6">Cytoplasm</location>
        <location evidence="1 6">Cytosol</location>
    </subcellularLocation>
</comment>
<keyword evidence="4 6" id="KW-1005">Bacterial flagellum biogenesis</keyword>
<organism evidence="7 8">
    <name type="scientific">Halanaerobium polyolivorans</name>
    <dbReference type="NCBI Taxonomy" id="2886943"/>
    <lineage>
        <taxon>Bacteria</taxon>
        <taxon>Bacillati</taxon>
        <taxon>Bacillota</taxon>
        <taxon>Clostridia</taxon>
        <taxon>Halanaerobiales</taxon>
        <taxon>Halanaerobiaceae</taxon>
        <taxon>Halanaerobium</taxon>
    </lineage>
</organism>
<keyword evidence="7" id="KW-0966">Cell projection</keyword>
<keyword evidence="3 6" id="KW-0963">Cytoplasm</keyword>
<evidence type="ECO:0000256" key="1">
    <source>
        <dbReference type="ARBA" id="ARBA00004514"/>
    </source>
</evidence>
<dbReference type="SUPFAM" id="SSF101116">
    <property type="entry name" value="Flagellar export chaperone FliS"/>
    <property type="match status" value="1"/>
</dbReference>